<dbReference type="InterPro" id="IPR022761">
    <property type="entry name" value="Fumarate_lyase_N"/>
</dbReference>
<dbReference type="PANTHER" id="PTHR43172:SF2">
    <property type="entry name" value="ADENYLOSUCCINATE LYASE C-TERMINAL DOMAIN-CONTAINING PROTEIN"/>
    <property type="match status" value="1"/>
</dbReference>
<sequence length="363" mass="37534">MADHGFLSPGFARADGLDDGCFATAMVDVELAWATATGADAARLGRLRDAAATIDPSEIAGGLEAGGNALIPLLAQWRRHLDDADARALHTGLTSQDVIDTALILLTRTAFAAARTDLSAAAGSLDGLAREFAQAPAAAHTLGQAAEGTTLGLRFAQWAEGLRRAADALGVAELPLAFGGAAGTARTQSAEEVARWGAELGLTVPELPWHTSRWPVLRIGSAAGEAIAALGKIGGDVITASRTEIAELAEPTGGTSSAMPHKQNPVRSILLRRSAIAAPGLTSTLSVAAGLAEDERPAGAWHAEWEAWRTLLRHLRSAASIGAELGAGLVVDTDRAAAHSEGLTQPDRARIAGLMDRDDNTRR</sequence>
<reference evidence="5 6" key="1">
    <citation type="submission" date="2016-06" db="EMBL/GenBank/DDBJ databases">
        <title>Complete genome sequence of a saline-alkali tolerant type strain Dietzia timorensis ID05-A0528T.</title>
        <authorList>
            <person name="Wu X."/>
        </authorList>
    </citation>
    <scope>NUCLEOTIDE SEQUENCE [LARGE SCALE GENOMIC DNA]</scope>
    <source>
        <strain evidence="5 6">ID05-A0528</strain>
    </source>
</reference>
<dbReference type="EMBL" id="CP015961">
    <property type="protein sequence ID" value="ANI93111.1"/>
    <property type="molecule type" value="Genomic_DNA"/>
</dbReference>
<comment type="similarity">
    <text evidence="2">Belongs to the class-II fumarase/aspartase family.</text>
</comment>
<dbReference type="InterPro" id="IPR008948">
    <property type="entry name" value="L-Aspartase-like"/>
</dbReference>
<proteinExistence type="inferred from homology"/>
<dbReference type="AlphaFoldDB" id="A0A173LNL2"/>
<evidence type="ECO:0000256" key="2">
    <source>
        <dbReference type="ARBA" id="ARBA00034772"/>
    </source>
</evidence>
<dbReference type="Gene3D" id="1.20.200.10">
    <property type="entry name" value="Fumarase/aspartase (Central domain)"/>
    <property type="match status" value="1"/>
</dbReference>
<dbReference type="RefSeq" id="WP_075844987.1">
    <property type="nucleotide sequence ID" value="NZ_CP015961.1"/>
</dbReference>
<dbReference type="GO" id="GO:0016829">
    <property type="term" value="F:lyase activity"/>
    <property type="evidence" value="ECO:0007669"/>
    <property type="project" value="UniProtKB-KW"/>
</dbReference>
<gene>
    <name evidence="5" type="ORF">BJL86_2347</name>
</gene>
<evidence type="ECO:0000313" key="5">
    <source>
        <dbReference type="EMBL" id="ANI93111.1"/>
    </source>
</evidence>
<dbReference type="InterPro" id="IPR000362">
    <property type="entry name" value="Fumarate_lyase_fam"/>
</dbReference>
<evidence type="ECO:0000256" key="3">
    <source>
        <dbReference type="SAM" id="MobiDB-lite"/>
    </source>
</evidence>
<organism evidence="5 6">
    <name type="scientific">Dietzia timorensis</name>
    <dbReference type="NCBI Taxonomy" id="499555"/>
    <lineage>
        <taxon>Bacteria</taxon>
        <taxon>Bacillati</taxon>
        <taxon>Actinomycetota</taxon>
        <taxon>Actinomycetes</taxon>
        <taxon>Mycobacteriales</taxon>
        <taxon>Dietziaceae</taxon>
        <taxon>Dietzia</taxon>
    </lineage>
</organism>
<dbReference type="PANTHER" id="PTHR43172">
    <property type="entry name" value="ADENYLOSUCCINATE LYASE"/>
    <property type="match status" value="1"/>
</dbReference>
<evidence type="ECO:0000259" key="4">
    <source>
        <dbReference type="Pfam" id="PF00206"/>
    </source>
</evidence>
<dbReference type="PRINTS" id="PR00149">
    <property type="entry name" value="FUMRATELYASE"/>
</dbReference>
<keyword evidence="1" id="KW-0456">Lyase</keyword>
<dbReference type="STRING" id="499555.BJL86_2347"/>
<keyword evidence="6" id="KW-1185">Reference proteome</keyword>
<evidence type="ECO:0000256" key="1">
    <source>
        <dbReference type="ARBA" id="ARBA00023239"/>
    </source>
</evidence>
<keyword evidence="5" id="KW-0413">Isomerase</keyword>
<dbReference type="KEGG" id="dtm:BJL86_2347"/>
<dbReference type="OrthoDB" id="9768878at2"/>
<feature type="compositionally biased region" description="Basic and acidic residues" evidence="3">
    <location>
        <begin position="347"/>
        <end position="363"/>
    </location>
</feature>
<feature type="region of interest" description="Disordered" evidence="3">
    <location>
        <begin position="338"/>
        <end position="363"/>
    </location>
</feature>
<dbReference type="Proteomes" id="UP000186104">
    <property type="component" value="Chromosome"/>
</dbReference>
<accession>A0A173LNL2</accession>
<dbReference type="GO" id="GO:0016853">
    <property type="term" value="F:isomerase activity"/>
    <property type="evidence" value="ECO:0007669"/>
    <property type="project" value="UniProtKB-KW"/>
</dbReference>
<dbReference type="Pfam" id="PF00206">
    <property type="entry name" value="Lyase_1"/>
    <property type="match status" value="1"/>
</dbReference>
<feature type="domain" description="Fumarate lyase N-terminal" evidence="4">
    <location>
        <begin position="86"/>
        <end position="276"/>
    </location>
</feature>
<dbReference type="SUPFAM" id="SSF48557">
    <property type="entry name" value="L-aspartase-like"/>
    <property type="match status" value="1"/>
</dbReference>
<evidence type="ECO:0000313" key="6">
    <source>
        <dbReference type="Proteomes" id="UP000186104"/>
    </source>
</evidence>
<protein>
    <submittedName>
        <fullName evidence="5">3-carboxy-cis,cis-muconate cycloisomerase</fullName>
    </submittedName>
</protein>
<name>A0A173LNL2_9ACTN</name>